<sequence>MLTDIRLISSLVEYPSILGVRARGMWGGWGVWEVWGDGEMGRFLLRVIILTSYQLKAASRLLFRENPQNADTRNADS</sequence>
<gene>
    <name evidence="1" type="ORF">BJP36_01280</name>
</gene>
<protein>
    <submittedName>
        <fullName evidence="1">Uncharacterized protein</fullName>
    </submittedName>
</protein>
<dbReference type="AlphaFoldDB" id="A0A1D9FTU2"/>
<proteinExistence type="predicted"/>
<accession>A0A1D9FTU2</accession>
<reference evidence="2" key="1">
    <citation type="submission" date="2016-10" db="EMBL/GenBank/DDBJ databases">
        <title>Comparative genomics uncovers the prolific and rare metabolic potential of the cyanobacterial genus Moorea.</title>
        <authorList>
            <person name="Leao T."/>
            <person name="Castelao G."/>
            <person name="Korobeynikov A."/>
            <person name="Monroe E.A."/>
            <person name="Podell S."/>
            <person name="Glukhov E."/>
            <person name="Allen E."/>
            <person name="Gerwick W.H."/>
            <person name="Gerwick L."/>
        </authorList>
    </citation>
    <scope>NUCLEOTIDE SEQUENCE [LARGE SCALE GENOMIC DNA]</scope>
    <source>
        <strain evidence="2">JHB</strain>
    </source>
</reference>
<evidence type="ECO:0000313" key="2">
    <source>
        <dbReference type="Proteomes" id="UP000176944"/>
    </source>
</evidence>
<dbReference type="Proteomes" id="UP000176944">
    <property type="component" value="Chromosome"/>
</dbReference>
<dbReference type="EMBL" id="CP017708">
    <property type="protein sequence ID" value="AOY78725.1"/>
    <property type="molecule type" value="Genomic_DNA"/>
</dbReference>
<organism evidence="1 2">
    <name type="scientific">Moorena producens (strain JHB)</name>
    <dbReference type="NCBI Taxonomy" id="1454205"/>
    <lineage>
        <taxon>Bacteria</taxon>
        <taxon>Bacillati</taxon>
        <taxon>Cyanobacteriota</taxon>
        <taxon>Cyanophyceae</taxon>
        <taxon>Coleofasciculales</taxon>
        <taxon>Coleofasciculaceae</taxon>
        <taxon>Moorena</taxon>
    </lineage>
</organism>
<evidence type="ECO:0000313" key="1">
    <source>
        <dbReference type="EMBL" id="AOY78725.1"/>
    </source>
</evidence>
<name>A0A1D9FTU2_MOOP1</name>